<gene>
    <name evidence="1" type="ORF">BZG02_05010</name>
</gene>
<dbReference type="EMBL" id="MVDD01000003">
    <property type="protein sequence ID" value="PKQ64187.1"/>
    <property type="molecule type" value="Genomic_DNA"/>
</dbReference>
<organism evidence="1 2">
    <name type="scientific">Labilibaculum filiforme</name>
    <dbReference type="NCBI Taxonomy" id="1940526"/>
    <lineage>
        <taxon>Bacteria</taxon>
        <taxon>Pseudomonadati</taxon>
        <taxon>Bacteroidota</taxon>
        <taxon>Bacteroidia</taxon>
        <taxon>Marinilabiliales</taxon>
        <taxon>Marinifilaceae</taxon>
        <taxon>Labilibaculum</taxon>
    </lineage>
</organism>
<protein>
    <submittedName>
        <fullName evidence="1">Uncharacterized protein</fullName>
    </submittedName>
</protein>
<evidence type="ECO:0000313" key="1">
    <source>
        <dbReference type="EMBL" id="PKQ64187.1"/>
    </source>
</evidence>
<proteinExistence type="predicted"/>
<accession>A0A2N3I1Q3</accession>
<evidence type="ECO:0000313" key="2">
    <source>
        <dbReference type="Proteomes" id="UP000233535"/>
    </source>
</evidence>
<sequence>MNFCFTLIHNKNQDACQLFLPVHLYDMNQGNRERGEGCAIFKVVHKWGILLHICLNTTIRKGWGIRFDPYYNC</sequence>
<keyword evidence="2" id="KW-1185">Reference proteome</keyword>
<dbReference type="AlphaFoldDB" id="A0A2N3I1Q3"/>
<name>A0A2N3I1Q3_9BACT</name>
<comment type="caution">
    <text evidence="1">The sequence shown here is derived from an EMBL/GenBank/DDBJ whole genome shotgun (WGS) entry which is preliminary data.</text>
</comment>
<reference evidence="1 2" key="1">
    <citation type="journal article" date="2017" name="Front. Microbiol.">
        <title>Labilibaculum manganireducens gen. nov., sp. nov. and Labilibaculum filiforme sp. nov., Novel Bacteroidetes Isolated from Subsurface Sediments of the Baltic Sea.</title>
        <authorList>
            <person name="Vandieken V."/>
            <person name="Marshall I.P."/>
            <person name="Niemann H."/>
            <person name="Engelen B."/>
            <person name="Cypionka H."/>
        </authorList>
    </citation>
    <scope>NUCLEOTIDE SEQUENCE [LARGE SCALE GENOMIC DNA]</scope>
    <source>
        <strain evidence="1 2">59.16B</strain>
    </source>
</reference>
<dbReference type="Proteomes" id="UP000233535">
    <property type="component" value="Unassembled WGS sequence"/>
</dbReference>